<dbReference type="GO" id="GO:0016747">
    <property type="term" value="F:acyltransferase activity, transferring groups other than amino-acyl groups"/>
    <property type="evidence" value="ECO:0007669"/>
    <property type="project" value="InterPro"/>
</dbReference>
<dbReference type="InterPro" id="IPR000182">
    <property type="entry name" value="GNAT_dom"/>
</dbReference>
<organism evidence="2 3">
    <name type="scientific">Starmerella bacillaris</name>
    <name type="common">Yeast</name>
    <name type="synonym">Candida zemplinina</name>
    <dbReference type="NCBI Taxonomy" id="1247836"/>
    <lineage>
        <taxon>Eukaryota</taxon>
        <taxon>Fungi</taxon>
        <taxon>Dikarya</taxon>
        <taxon>Ascomycota</taxon>
        <taxon>Saccharomycotina</taxon>
        <taxon>Dipodascomycetes</taxon>
        <taxon>Dipodascales</taxon>
        <taxon>Trichomonascaceae</taxon>
        <taxon>Starmerella</taxon>
    </lineage>
</organism>
<feature type="domain" description="N-acetyltransferase" evidence="1">
    <location>
        <begin position="1"/>
        <end position="155"/>
    </location>
</feature>
<comment type="caution">
    <text evidence="2">The sequence shown here is derived from an EMBL/GenBank/DDBJ whole genome shotgun (WGS) entry which is preliminary data.</text>
</comment>
<evidence type="ECO:0000313" key="3">
    <source>
        <dbReference type="Proteomes" id="UP001362899"/>
    </source>
</evidence>
<dbReference type="InterPro" id="IPR016181">
    <property type="entry name" value="Acyl_CoA_acyltransferase"/>
</dbReference>
<gene>
    <name evidence="2" type="ORF">DASB73_022550</name>
</gene>
<proteinExistence type="predicted"/>
<dbReference type="PROSITE" id="PS51186">
    <property type="entry name" value="GNAT"/>
    <property type="match status" value="1"/>
</dbReference>
<keyword evidence="3" id="KW-1185">Reference proteome</keyword>
<evidence type="ECO:0000313" key="2">
    <source>
        <dbReference type="EMBL" id="GMM51297.1"/>
    </source>
</evidence>
<evidence type="ECO:0000259" key="1">
    <source>
        <dbReference type="PROSITE" id="PS51186"/>
    </source>
</evidence>
<protein>
    <recommendedName>
        <fullName evidence="1">N-acetyltransferase domain-containing protein</fullName>
    </recommendedName>
</protein>
<dbReference type="SUPFAM" id="SSF55729">
    <property type="entry name" value="Acyl-CoA N-acyltransferases (Nat)"/>
    <property type="match status" value="1"/>
</dbReference>
<reference evidence="2 3" key="1">
    <citation type="journal article" date="2023" name="Elife">
        <title>Identification of key yeast species and microbe-microbe interactions impacting larval growth of Drosophila in the wild.</title>
        <authorList>
            <person name="Mure A."/>
            <person name="Sugiura Y."/>
            <person name="Maeda R."/>
            <person name="Honda K."/>
            <person name="Sakurai N."/>
            <person name="Takahashi Y."/>
            <person name="Watada M."/>
            <person name="Katoh T."/>
            <person name="Gotoh A."/>
            <person name="Gotoh Y."/>
            <person name="Taniguchi I."/>
            <person name="Nakamura K."/>
            <person name="Hayashi T."/>
            <person name="Katayama T."/>
            <person name="Uemura T."/>
            <person name="Hattori Y."/>
        </authorList>
    </citation>
    <scope>NUCLEOTIDE SEQUENCE [LARGE SCALE GENOMIC DNA]</scope>
    <source>
        <strain evidence="2 3">SB-73</strain>
    </source>
</reference>
<dbReference type="Pfam" id="PF13673">
    <property type="entry name" value="Acetyltransf_10"/>
    <property type="match status" value="1"/>
</dbReference>
<dbReference type="CDD" id="cd04301">
    <property type="entry name" value="NAT_SF"/>
    <property type="match status" value="1"/>
</dbReference>
<dbReference type="EMBL" id="BTGC01000003">
    <property type="protein sequence ID" value="GMM51297.1"/>
    <property type="molecule type" value="Genomic_DNA"/>
</dbReference>
<name>A0AAV5RJQ5_STABA</name>
<sequence>MTTWEVKTGNSLSAKEIYEILQMRNGVFTFEQSCVEQDADDLDLLSDTYHIIGTVPEEEKPVAYARLVYTKDEPEEVRLGRLLVVKDYRKKHLGKEVLEKSLEIIEEKKKQYNTKIIVAHSQFYLREWYARYGFEIDGEAFEEGRIMHVKMVKKI</sequence>
<accession>A0AAV5RJQ5</accession>
<dbReference type="AlphaFoldDB" id="A0AAV5RJQ5"/>
<dbReference type="Gene3D" id="3.40.630.30">
    <property type="match status" value="1"/>
</dbReference>
<dbReference type="Proteomes" id="UP001362899">
    <property type="component" value="Unassembled WGS sequence"/>
</dbReference>